<dbReference type="Pfam" id="PF18325">
    <property type="entry name" value="Fas_alpha_ACP"/>
    <property type="match status" value="1"/>
</dbReference>
<proteinExistence type="inferred from homology"/>
<keyword evidence="5" id="KW-0511">Multifunctional enzyme</keyword>
<dbReference type="InterPro" id="IPR014030">
    <property type="entry name" value="Ketoacyl_synth_N"/>
</dbReference>
<comment type="catalytic activity">
    <reaction evidence="6">
        <text>acetyl-CoA + n malonyl-CoA + 2n NADPH + 4n H(+) = a long-chain-acyl-CoA + n CoA + n CO2 + 2n NADP(+).</text>
        <dbReference type="EC" id="2.3.1.86"/>
    </reaction>
</comment>
<dbReference type="Pfam" id="PF00106">
    <property type="entry name" value="adh_short"/>
    <property type="match status" value="1"/>
</dbReference>
<evidence type="ECO:0000256" key="6">
    <source>
        <dbReference type="ARBA" id="ARBA00048237"/>
    </source>
</evidence>
<comment type="catalytic activity">
    <reaction evidence="7">
        <text>a (3R)-hydroxyacyl-[ACP] + NADP(+) = a 3-oxoacyl-[ACP] + NADPH + H(+)</text>
        <dbReference type="Rhea" id="RHEA:17397"/>
        <dbReference type="Rhea" id="RHEA-COMP:9916"/>
        <dbReference type="Rhea" id="RHEA-COMP:9945"/>
        <dbReference type="ChEBI" id="CHEBI:15378"/>
        <dbReference type="ChEBI" id="CHEBI:57783"/>
        <dbReference type="ChEBI" id="CHEBI:58349"/>
        <dbReference type="ChEBI" id="CHEBI:78776"/>
        <dbReference type="ChEBI" id="CHEBI:78827"/>
        <dbReference type="EC" id="1.1.1.100"/>
    </reaction>
</comment>
<evidence type="ECO:0000256" key="7">
    <source>
        <dbReference type="ARBA" id="ARBA00048508"/>
    </source>
</evidence>
<dbReference type="EMBL" id="MDYP01000097">
    <property type="protein sequence ID" value="OQD96195.1"/>
    <property type="molecule type" value="Genomic_DNA"/>
</dbReference>
<dbReference type="GO" id="GO:0044550">
    <property type="term" value="P:secondary metabolite biosynthetic process"/>
    <property type="evidence" value="ECO:0007669"/>
    <property type="project" value="UniProtKB-ARBA"/>
</dbReference>
<feature type="domain" description="Ketosynthase family 3 (KS3)" evidence="12">
    <location>
        <begin position="1016"/>
        <end position="1554"/>
    </location>
</feature>
<dbReference type="Gene3D" id="6.10.140.1410">
    <property type="match status" value="1"/>
</dbReference>
<evidence type="ECO:0000256" key="9">
    <source>
        <dbReference type="PIRSR" id="PIRSR000454-1"/>
    </source>
</evidence>
<evidence type="ECO:0000256" key="1">
    <source>
        <dbReference type="ARBA" id="ARBA00007485"/>
    </source>
</evidence>
<feature type="compositionally biased region" description="Low complexity" evidence="11">
    <location>
        <begin position="506"/>
        <end position="521"/>
    </location>
</feature>
<dbReference type="Pfam" id="PF18314">
    <property type="entry name" value="FAS_I_H"/>
    <property type="match status" value="1"/>
</dbReference>
<evidence type="ECO:0000256" key="4">
    <source>
        <dbReference type="ARBA" id="ARBA00022679"/>
    </source>
</evidence>
<evidence type="ECO:0000313" key="14">
    <source>
        <dbReference type="Proteomes" id="UP000191518"/>
    </source>
</evidence>
<dbReference type="Gene3D" id="3.30.70.2490">
    <property type="match status" value="1"/>
</dbReference>
<evidence type="ECO:0000256" key="11">
    <source>
        <dbReference type="SAM" id="MobiDB-lite"/>
    </source>
</evidence>
<feature type="region of interest" description="Disordered" evidence="11">
    <location>
        <begin position="863"/>
        <end position="886"/>
    </location>
</feature>
<keyword evidence="2 8" id="KW-0596">Phosphopantetheine</keyword>
<feature type="active site" description="For beta-ketoacyl synthase activity" evidence="9">
    <location>
        <position position="1201"/>
    </location>
</feature>
<dbReference type="OrthoDB" id="5334845at2759"/>
<dbReference type="InterPro" id="IPR002347">
    <property type="entry name" value="SDR_fam"/>
</dbReference>
<dbReference type="Gene3D" id="3.90.25.70">
    <property type="match status" value="1"/>
</dbReference>
<evidence type="ECO:0000256" key="8">
    <source>
        <dbReference type="PIRNR" id="PIRNR000454"/>
    </source>
</evidence>
<keyword evidence="14" id="KW-1185">Reference proteome</keyword>
<evidence type="ECO:0000259" key="12">
    <source>
        <dbReference type="PROSITE" id="PS52004"/>
    </source>
</evidence>
<evidence type="ECO:0000256" key="5">
    <source>
        <dbReference type="ARBA" id="ARBA00023268"/>
    </source>
</evidence>
<dbReference type="GO" id="GO:0004321">
    <property type="term" value="F:fatty-acyl-CoA synthase activity"/>
    <property type="evidence" value="ECO:0007669"/>
    <property type="project" value="UniProtKB-EC"/>
</dbReference>
<dbReference type="Gene3D" id="3.40.50.720">
    <property type="entry name" value="NAD(P)-binding Rossmann-like Domain"/>
    <property type="match status" value="1"/>
</dbReference>
<dbReference type="InterPro" id="IPR014031">
    <property type="entry name" value="Ketoacyl_synth_C"/>
</dbReference>
<keyword evidence="4 8" id="KW-0808">Transferase</keyword>
<sequence length="1618" mass="178407">MVDPKQTTDCKHELAYDLLLTLLEHQFSSPVQWISTQDSLLKEDPAGRFIEIGPADTLRSMLEKTFLQSEAIGEKNAEFLTFMEEITRLHKVPDMVLEEPTPPSQDIGVSEAEPLGLLKAEEPIIPAVETKTEVSVVTARQISEIDDAPPLASDALIAIVASALKVSRASIDTANSVKLLARGRSALQNEIVGNLVSEFEHLPDAVEEIPLAELSQDLQRSFSGKLGLYLNEWLSKKISAKLAPGFTLSKLRNHLRDSFGLKEGHQNSFFLTADFDEITTRLPDEGKSWEAVSRWANLYMKERGLEHALTQAVTDDRSQPTMQQNTTSPQLAKFGQELAHLMAKHFKAPVSGTETELKLEQRQEDERAIGDRMDQLSKELGSEFISGVEPYFCPELVYRYQSSWNWAVQDLYVTLSKIITRSTLTEGEEELQEWIEEASDRLQSRSTNRLQQCAKYLHDKWEQQPQTPQRDGCLLLLRPLVKNIKSPPSDSGSVRRDESSVKKACSNSRLSSDSSHSCSSLGGKGSFTPSDSLLSIMHSPIRVCIKDQNGAWKTDIDLTNHLHEVEISSHSKPMIGTVLIIGAGKQSIGFVLVKQLLRAGSRVALCTTRLTPITRRLYSKLYAEEARPGAELVLLPFNQGSVQDITNLVNYIHSDMGWEVDHLVPFAAISEIGKTLEDLDSKSELAHRIMLTNTLRLIGAIVSSKRDRHVLNHSTQVLLPLSPNHGQIGGDGLYAESKLGLEALLNKWSSEQWSDAVSLCGVQIGWTRGTGLMEANDILADDIEKLGARTFSADEMASLLALVMEPSLFEACSVQPFLCDFSGGLQTMPELKAHMDSARLKIQTNAAIQLRLLKENLYDQIGSETDSQLNKPPAPQQPRARPRNEYPELSERYNDQVSHDTHRLEGLVDLDSMVVITGFAEIGPMGSSRTRWEMEAEGVFSMEGCIELAWMTGLIKYERHRVYNGRDLGAGWIECESGEPISDLEVKSKLEDKIRQHTGIRILEPDDHSNPNPRLRDILHEVGTEEDLPPFECSSQAAEGFKARHGDAVEILQDDGTTATVKIRRGASIFIPKALNTEYFVGAQIPTGWDPARYGIPPEILAQADRPSLFALVCTAEAFLGAGITDVYELYKYIHVSEVGNCISSGSGGLTAFQALHEHRLLGREVQQDILSEIFIGTAGAWVNLLLLSASGPLKTAAGTCASSLESVDTACELISSGRSKACIAGGYEVFTRPIYYEFGNMSAIINSSQDSKRGREPSEMSRPFTSTRNGFVLSEGIGIQVLTSASLALEMGLPIYGVIAMTHMAADKIGRSIPAPGQGILTAAKQTGAPSLLMNPTLRAKRIRTSLGHIERQAQADMDAFQEEISFMESRGEPLSTEEIEARVQGLEDDVAFEKKTVLRELGNNFWRNKPNISPIAGGLSVFGLSVDDITFVSMHGTATKLNDMNECATLEAQMRHLGRHPANPMYTIAQKSVVGHGLGASGAWALNGALQALHSGIIPGNRNADDIDPGLQKFERLLLVNENIKLHQSDMKAFCVESFGFGQKSAQVLVVHPRYLYSAISEESYQQYRKKQMGRARIAARELDRGLHGQGMFKAKEVAPFVGDEHAFLLNPLART</sequence>
<dbReference type="GO" id="GO:0004315">
    <property type="term" value="F:3-oxoacyl-[acyl-carrier-protein] synthase activity"/>
    <property type="evidence" value="ECO:0007669"/>
    <property type="project" value="InterPro"/>
</dbReference>
<dbReference type="SUPFAM" id="SSF53901">
    <property type="entry name" value="Thiolase-like"/>
    <property type="match status" value="2"/>
</dbReference>
<name>A0A1V6R419_9EURO</name>
<dbReference type="PANTHER" id="PTHR10982">
    <property type="entry name" value="MALONYL COA-ACYL CARRIER PROTEIN TRANSACYLASE"/>
    <property type="match status" value="1"/>
</dbReference>
<dbReference type="InterPro" id="IPR040899">
    <property type="entry name" value="Fas_alpha_ACP"/>
</dbReference>
<dbReference type="CDD" id="cd00828">
    <property type="entry name" value="elong_cond_enzymes"/>
    <property type="match status" value="1"/>
</dbReference>
<dbReference type="GO" id="GO:0004312">
    <property type="term" value="F:fatty acid synthase activity"/>
    <property type="evidence" value="ECO:0007669"/>
    <property type="project" value="InterPro"/>
</dbReference>
<comment type="similarity">
    <text evidence="1 8">Belongs to the thiolase-like superfamily. Fungal fatty acid synthetase subunit alpha family.</text>
</comment>
<dbReference type="Pfam" id="PF02801">
    <property type="entry name" value="Ketoacyl-synt_C"/>
    <property type="match status" value="1"/>
</dbReference>
<feature type="modified residue" description="O-(pantetheine 4'-phosphoryl)serine" evidence="10">
    <location>
        <position position="185"/>
    </location>
</feature>
<dbReference type="Gene3D" id="3.40.47.10">
    <property type="match status" value="1"/>
</dbReference>
<dbReference type="InterPro" id="IPR020841">
    <property type="entry name" value="PKS_Beta-ketoAc_synthase_dom"/>
</dbReference>
<dbReference type="GO" id="GO:0004316">
    <property type="term" value="F:3-oxoacyl-[acyl-carrier-protein] reductase (NADPH) activity"/>
    <property type="evidence" value="ECO:0007669"/>
    <property type="project" value="UniProtKB-EC"/>
</dbReference>
<dbReference type="Pfam" id="PF00109">
    <property type="entry name" value="ketoacyl-synt"/>
    <property type="match status" value="1"/>
</dbReference>
<dbReference type="InterPro" id="IPR026025">
    <property type="entry name" value="FAS_alpha_yeast"/>
</dbReference>
<gene>
    <name evidence="13" type="ORF">PENVUL_c097G08833</name>
</gene>
<evidence type="ECO:0000313" key="13">
    <source>
        <dbReference type="EMBL" id="OQD96195.1"/>
    </source>
</evidence>
<dbReference type="GO" id="GO:0005835">
    <property type="term" value="C:fatty acid synthase complex"/>
    <property type="evidence" value="ECO:0007669"/>
    <property type="project" value="InterPro"/>
</dbReference>
<keyword evidence="3" id="KW-0597">Phosphoprotein</keyword>
<dbReference type="STRING" id="29845.A0A1V6R419"/>
<dbReference type="PROSITE" id="PS52004">
    <property type="entry name" value="KS3_2"/>
    <property type="match status" value="1"/>
</dbReference>
<comment type="caution">
    <text evidence="13">The sequence shown here is derived from an EMBL/GenBank/DDBJ whole genome shotgun (WGS) entry which is preliminary data.</text>
</comment>
<dbReference type="InterPro" id="IPR036291">
    <property type="entry name" value="NAD(P)-bd_dom_sf"/>
</dbReference>
<accession>A0A1V6R419</accession>
<dbReference type="InterPro" id="IPR041550">
    <property type="entry name" value="FASI_helical"/>
</dbReference>
<dbReference type="InterPro" id="IPR050830">
    <property type="entry name" value="Fungal_FAS"/>
</dbReference>
<dbReference type="PANTHER" id="PTHR10982:SF21">
    <property type="entry name" value="FATTY ACID SYNTHASE SUBUNIT BETA"/>
    <property type="match status" value="1"/>
</dbReference>
<dbReference type="InterPro" id="IPR016039">
    <property type="entry name" value="Thiolase-like"/>
</dbReference>
<dbReference type="InterPro" id="IPR047224">
    <property type="entry name" value="FAS_alpha_su_C"/>
</dbReference>
<dbReference type="SUPFAM" id="SSF51735">
    <property type="entry name" value="NAD(P)-binding Rossmann-fold domains"/>
    <property type="match status" value="1"/>
</dbReference>
<organism evidence="13 14">
    <name type="scientific">Penicillium vulpinum</name>
    <dbReference type="NCBI Taxonomy" id="29845"/>
    <lineage>
        <taxon>Eukaryota</taxon>
        <taxon>Fungi</taxon>
        <taxon>Dikarya</taxon>
        <taxon>Ascomycota</taxon>
        <taxon>Pezizomycotina</taxon>
        <taxon>Eurotiomycetes</taxon>
        <taxon>Eurotiomycetidae</taxon>
        <taxon>Eurotiales</taxon>
        <taxon>Aspergillaceae</taxon>
        <taxon>Penicillium</taxon>
    </lineage>
</organism>
<dbReference type="SMART" id="SM00825">
    <property type="entry name" value="PKS_KS"/>
    <property type="match status" value="1"/>
</dbReference>
<reference evidence="14" key="1">
    <citation type="journal article" date="2017" name="Nat. Microbiol.">
        <title>Global analysis of biosynthetic gene clusters reveals vast potential of secondary metabolite production in Penicillium species.</title>
        <authorList>
            <person name="Nielsen J.C."/>
            <person name="Grijseels S."/>
            <person name="Prigent S."/>
            <person name="Ji B."/>
            <person name="Dainat J."/>
            <person name="Nielsen K.F."/>
            <person name="Frisvad J.C."/>
            <person name="Workman M."/>
            <person name="Nielsen J."/>
        </authorList>
    </citation>
    <scope>NUCLEOTIDE SEQUENCE [LARGE SCALE GENOMIC DNA]</scope>
    <source>
        <strain evidence="14">IBT 29486</strain>
    </source>
</reference>
<dbReference type="GO" id="GO:0042759">
    <property type="term" value="P:long-chain fatty acid biosynthetic process"/>
    <property type="evidence" value="ECO:0007669"/>
    <property type="project" value="UniProtKB-UniRule"/>
</dbReference>
<feature type="region of interest" description="Disordered" evidence="11">
    <location>
        <begin position="486"/>
        <end position="523"/>
    </location>
</feature>
<evidence type="ECO:0000256" key="3">
    <source>
        <dbReference type="ARBA" id="ARBA00022553"/>
    </source>
</evidence>
<dbReference type="Proteomes" id="UP000191518">
    <property type="component" value="Unassembled WGS sequence"/>
</dbReference>
<dbReference type="GO" id="GO:0008897">
    <property type="term" value="F:holo-[acyl-carrier-protein] synthase activity"/>
    <property type="evidence" value="ECO:0007669"/>
    <property type="project" value="InterPro"/>
</dbReference>
<protein>
    <recommendedName>
        <fullName evidence="12">Ketosynthase family 3 (KS3) domain-containing protein</fullName>
    </recommendedName>
</protein>
<evidence type="ECO:0000256" key="2">
    <source>
        <dbReference type="ARBA" id="ARBA00022450"/>
    </source>
</evidence>
<dbReference type="PIRSF" id="PIRSF000454">
    <property type="entry name" value="FAS_yeast_alpha"/>
    <property type="match status" value="1"/>
</dbReference>
<evidence type="ECO:0000256" key="10">
    <source>
        <dbReference type="PIRSR" id="PIRSR000454-4"/>
    </source>
</evidence>